<proteinExistence type="predicted"/>
<dbReference type="EnsemblMetazoa" id="tetur02g07930.1">
    <property type="protein sequence ID" value="tetur02g07930.1"/>
    <property type="gene ID" value="tetur02g07930"/>
</dbReference>
<dbReference type="EMBL" id="CAEY01000810">
    <property type="status" value="NOT_ANNOTATED_CDS"/>
    <property type="molecule type" value="Genomic_DNA"/>
</dbReference>
<reference evidence="2" key="1">
    <citation type="submission" date="2011-08" db="EMBL/GenBank/DDBJ databases">
        <authorList>
            <person name="Rombauts S."/>
        </authorList>
    </citation>
    <scope>NUCLEOTIDE SEQUENCE</scope>
    <source>
        <strain evidence="2">London</strain>
    </source>
</reference>
<sequence>MATKLFQVTKGLELKQTPVLVQLDNYLRHIEVLKRKCDEFLKKSQAWNFDLSKLQSIIRRTTKGEDEAENDHKGKKLFTLSNEHKGEIEARVESFNAADEPENMLMLTSFCVAGTQTIQMFNRDANHNYDKVRDKLITRSNEKNSFLSYGNTSEWIETNWITVSDEVRQKLIIFSNENNSFLQSWKIDKFRRSDSWI</sequence>
<dbReference type="AlphaFoldDB" id="T1JWE0"/>
<accession>T1JWE0</accession>
<dbReference type="HOGENOM" id="CLU_1385792_0_0_1"/>
<evidence type="ECO:0000313" key="2">
    <source>
        <dbReference type="Proteomes" id="UP000015104"/>
    </source>
</evidence>
<dbReference type="Proteomes" id="UP000015104">
    <property type="component" value="Unassembled WGS sequence"/>
</dbReference>
<name>T1JWE0_TETUR</name>
<organism evidence="1 2">
    <name type="scientific">Tetranychus urticae</name>
    <name type="common">Two-spotted spider mite</name>
    <dbReference type="NCBI Taxonomy" id="32264"/>
    <lineage>
        <taxon>Eukaryota</taxon>
        <taxon>Metazoa</taxon>
        <taxon>Ecdysozoa</taxon>
        <taxon>Arthropoda</taxon>
        <taxon>Chelicerata</taxon>
        <taxon>Arachnida</taxon>
        <taxon>Acari</taxon>
        <taxon>Acariformes</taxon>
        <taxon>Trombidiformes</taxon>
        <taxon>Prostigmata</taxon>
        <taxon>Eleutherengona</taxon>
        <taxon>Raphignathae</taxon>
        <taxon>Tetranychoidea</taxon>
        <taxon>Tetranychidae</taxon>
        <taxon>Tetranychus</taxon>
    </lineage>
</organism>
<keyword evidence="2" id="KW-1185">Reference proteome</keyword>
<reference evidence="1" key="2">
    <citation type="submission" date="2015-06" db="UniProtKB">
        <authorList>
            <consortium name="EnsemblMetazoa"/>
        </authorList>
    </citation>
    <scope>IDENTIFICATION</scope>
</reference>
<protein>
    <submittedName>
        <fullName evidence="1">Uncharacterized protein</fullName>
    </submittedName>
</protein>
<evidence type="ECO:0000313" key="1">
    <source>
        <dbReference type="EnsemblMetazoa" id="tetur02g07930.1"/>
    </source>
</evidence>